<dbReference type="PANTHER" id="PTHR46268">
    <property type="entry name" value="STRESS RESPONSE PROTEIN NHAX"/>
    <property type="match status" value="1"/>
</dbReference>
<dbReference type="InterPro" id="IPR014729">
    <property type="entry name" value="Rossmann-like_a/b/a_fold"/>
</dbReference>
<evidence type="ECO:0000313" key="6">
    <source>
        <dbReference type="EMBL" id="VDZ99675.1"/>
    </source>
</evidence>
<evidence type="ECO:0000256" key="2">
    <source>
        <dbReference type="ARBA" id="ARBA00008791"/>
    </source>
</evidence>
<keyword evidence="3" id="KW-0963">Cytoplasm</keyword>
<dbReference type="GO" id="GO:0005737">
    <property type="term" value="C:cytoplasm"/>
    <property type="evidence" value="ECO:0007669"/>
    <property type="project" value="UniProtKB-SubCell"/>
</dbReference>
<accession>A0A447N8R1</accession>
<evidence type="ECO:0000256" key="3">
    <source>
        <dbReference type="ARBA" id="ARBA00022490"/>
    </source>
</evidence>
<comment type="subcellular location">
    <subcellularLocation>
        <location evidence="1">Cytoplasm</location>
    </subcellularLocation>
</comment>
<dbReference type="AlphaFoldDB" id="A0A447N8R1"/>
<dbReference type="Proteomes" id="UP000282086">
    <property type="component" value="Chromosome"/>
</dbReference>
<dbReference type="SUPFAM" id="SSF52402">
    <property type="entry name" value="Adenine nucleotide alpha hydrolases-like"/>
    <property type="match status" value="1"/>
</dbReference>
<evidence type="ECO:0000256" key="4">
    <source>
        <dbReference type="ARBA" id="ARBA00037131"/>
    </source>
</evidence>
<dbReference type="PANTHER" id="PTHR46268:SF16">
    <property type="entry name" value="UNIVERSAL STRESS PROTEIN C"/>
    <property type="match status" value="1"/>
</dbReference>
<proteinExistence type="inferred from homology"/>
<comment type="function">
    <text evidence="4">Required for resistance to DNA-damaging agents.</text>
</comment>
<dbReference type="NCBIfam" id="NF007512">
    <property type="entry name" value="PRK10116.1"/>
    <property type="match status" value="1"/>
</dbReference>
<evidence type="ECO:0000256" key="1">
    <source>
        <dbReference type="ARBA" id="ARBA00004496"/>
    </source>
</evidence>
<feature type="domain" description="UspA" evidence="5">
    <location>
        <begin position="3"/>
        <end position="119"/>
    </location>
</feature>
<dbReference type="Pfam" id="PF00582">
    <property type="entry name" value="Usp"/>
    <property type="match status" value="1"/>
</dbReference>
<dbReference type="Gene3D" id="3.40.50.620">
    <property type="entry name" value="HUPs"/>
    <property type="match status" value="1"/>
</dbReference>
<organism evidence="6 7">
    <name type="scientific">Salmonella enterica I</name>
    <dbReference type="NCBI Taxonomy" id="59201"/>
    <lineage>
        <taxon>Bacteria</taxon>
        <taxon>Pseudomonadati</taxon>
        <taxon>Pseudomonadota</taxon>
        <taxon>Gammaproteobacteria</taxon>
        <taxon>Enterobacterales</taxon>
        <taxon>Enterobacteriaceae</taxon>
        <taxon>Salmonella</taxon>
    </lineage>
</organism>
<comment type="similarity">
    <text evidence="2">Belongs to the universal stress protein A family.</text>
</comment>
<gene>
    <name evidence="6" type="primary">STY2136</name>
    <name evidence="6" type="ORF">NCTC129_06004</name>
</gene>
<evidence type="ECO:0000313" key="7">
    <source>
        <dbReference type="Proteomes" id="UP000282086"/>
    </source>
</evidence>
<reference evidence="6 7" key="1">
    <citation type="submission" date="2018-12" db="EMBL/GenBank/DDBJ databases">
        <authorList>
            <consortium name="Pathogen Informatics"/>
        </authorList>
    </citation>
    <scope>NUCLEOTIDE SEQUENCE [LARGE SCALE GENOMIC DNA]</scope>
    <source>
        <strain evidence="6 7">NCTC129</strain>
    </source>
</reference>
<name>A0A447N8R1_SALET</name>
<evidence type="ECO:0000259" key="5">
    <source>
        <dbReference type="Pfam" id="PF00582"/>
    </source>
</evidence>
<dbReference type="InterPro" id="IPR006016">
    <property type="entry name" value="UspA"/>
</dbReference>
<protein>
    <submittedName>
        <fullName evidence="6">Universal stress protein A</fullName>
    </submittedName>
</protein>
<sequence>MSYTHILVAVAVTPESHQLLAKAVSIARPVQAKVSLITLASDPELYNQFAAPMMEDLRAVMHEETENFLKMLGEKADYPIEQTFIASGELSQHILAVCRKHHVDLVICGNHNHSFFSRASCSAKSVVSASQGRCVVGTVSGRLVAARDISGQLRERRHVVLLLTLRATRRDLL</sequence>
<dbReference type="EMBL" id="LR134140">
    <property type="protein sequence ID" value="VDZ99675.1"/>
    <property type="molecule type" value="Genomic_DNA"/>
</dbReference>